<name>A0A7J6H7C0_CANSA</name>
<protein>
    <submittedName>
        <fullName evidence="2">Uncharacterized protein</fullName>
    </submittedName>
</protein>
<evidence type="ECO:0000256" key="1">
    <source>
        <dbReference type="SAM" id="MobiDB-lite"/>
    </source>
</evidence>
<dbReference type="Proteomes" id="UP000583929">
    <property type="component" value="Unassembled WGS sequence"/>
</dbReference>
<feature type="compositionally biased region" description="Low complexity" evidence="1">
    <location>
        <begin position="98"/>
        <end position="116"/>
    </location>
</feature>
<feature type="region of interest" description="Disordered" evidence="1">
    <location>
        <begin position="1"/>
        <end position="24"/>
    </location>
</feature>
<comment type="caution">
    <text evidence="2">The sequence shown here is derived from an EMBL/GenBank/DDBJ whole genome shotgun (WGS) entry which is preliminary data.</text>
</comment>
<sequence>MQPGTPKDPPKEEALPPLSPPPAVLSLGLPKPCIIHNIQDQPSNPNRRRRLVVLRFWKKNNNKKNHNNNNIIDFKDERFGGEFSNSDSEFIASPARDSSSSSSSSSLSRQSSRLQSPGWYPPMMNSSSSRANLSCSPWSIRSFLVTLAKRLPIMDHINL</sequence>
<organism evidence="2 3">
    <name type="scientific">Cannabis sativa</name>
    <name type="common">Hemp</name>
    <name type="synonym">Marijuana</name>
    <dbReference type="NCBI Taxonomy" id="3483"/>
    <lineage>
        <taxon>Eukaryota</taxon>
        <taxon>Viridiplantae</taxon>
        <taxon>Streptophyta</taxon>
        <taxon>Embryophyta</taxon>
        <taxon>Tracheophyta</taxon>
        <taxon>Spermatophyta</taxon>
        <taxon>Magnoliopsida</taxon>
        <taxon>eudicotyledons</taxon>
        <taxon>Gunneridae</taxon>
        <taxon>Pentapetalae</taxon>
        <taxon>rosids</taxon>
        <taxon>fabids</taxon>
        <taxon>Rosales</taxon>
        <taxon>Cannabaceae</taxon>
        <taxon>Cannabis</taxon>
    </lineage>
</organism>
<accession>A0A7J6H7C0</accession>
<reference evidence="2 3" key="1">
    <citation type="journal article" date="2020" name="bioRxiv">
        <title>Sequence and annotation of 42 cannabis genomes reveals extensive copy number variation in cannabinoid synthesis and pathogen resistance genes.</title>
        <authorList>
            <person name="Mckernan K.J."/>
            <person name="Helbert Y."/>
            <person name="Kane L.T."/>
            <person name="Ebling H."/>
            <person name="Zhang L."/>
            <person name="Liu B."/>
            <person name="Eaton Z."/>
            <person name="Mclaughlin S."/>
            <person name="Kingan S."/>
            <person name="Baybayan P."/>
            <person name="Concepcion G."/>
            <person name="Jordan M."/>
            <person name="Riva A."/>
            <person name="Barbazuk W."/>
            <person name="Harkins T."/>
        </authorList>
    </citation>
    <scope>NUCLEOTIDE SEQUENCE [LARGE SCALE GENOMIC DNA]</scope>
    <source>
        <strain evidence="3">cv. Jamaican Lion 4</strain>
        <tissue evidence="2">Leaf</tissue>
    </source>
</reference>
<evidence type="ECO:0000313" key="3">
    <source>
        <dbReference type="Proteomes" id="UP000583929"/>
    </source>
</evidence>
<gene>
    <name evidence="2" type="ORF">G4B88_016483</name>
</gene>
<feature type="region of interest" description="Disordered" evidence="1">
    <location>
        <begin position="85"/>
        <end position="123"/>
    </location>
</feature>
<evidence type="ECO:0000313" key="2">
    <source>
        <dbReference type="EMBL" id="KAF4391173.1"/>
    </source>
</evidence>
<proteinExistence type="predicted"/>
<dbReference type="AlphaFoldDB" id="A0A7J6H7C0"/>
<dbReference type="EMBL" id="JAATIQ010000060">
    <property type="protein sequence ID" value="KAF4391173.1"/>
    <property type="molecule type" value="Genomic_DNA"/>
</dbReference>
<keyword evidence="3" id="KW-1185">Reference proteome</keyword>